<dbReference type="OrthoDB" id="10564140at2759"/>
<evidence type="ECO:0000313" key="2">
    <source>
        <dbReference type="Proteomes" id="UP001152798"/>
    </source>
</evidence>
<dbReference type="AlphaFoldDB" id="A0A9P0EA48"/>
<accession>A0A9P0EA48</accession>
<keyword evidence="2" id="KW-1185">Reference proteome</keyword>
<gene>
    <name evidence="1" type="ORF">NEZAVI_LOCUS2385</name>
</gene>
<protein>
    <submittedName>
        <fullName evidence="1">Uncharacterized protein</fullName>
    </submittedName>
</protein>
<dbReference type="Proteomes" id="UP001152798">
    <property type="component" value="Chromosome 1"/>
</dbReference>
<proteinExistence type="predicted"/>
<sequence>MQLTGKSEPNTIKQLLAEAEGEVLKGKMKKSVVDEVSSRDNYKVDRRWTDGPMVIESSGCGWRCGNRGRQSCVEGSISIYPSRLQYSTSSPPLLQIYSSMFVYPTP</sequence>
<reference evidence="1" key="1">
    <citation type="submission" date="2022-01" db="EMBL/GenBank/DDBJ databases">
        <authorList>
            <person name="King R."/>
        </authorList>
    </citation>
    <scope>NUCLEOTIDE SEQUENCE</scope>
</reference>
<dbReference type="EMBL" id="OV725077">
    <property type="protein sequence ID" value="CAH1391347.1"/>
    <property type="molecule type" value="Genomic_DNA"/>
</dbReference>
<organism evidence="1 2">
    <name type="scientific">Nezara viridula</name>
    <name type="common">Southern green stink bug</name>
    <name type="synonym">Cimex viridulus</name>
    <dbReference type="NCBI Taxonomy" id="85310"/>
    <lineage>
        <taxon>Eukaryota</taxon>
        <taxon>Metazoa</taxon>
        <taxon>Ecdysozoa</taxon>
        <taxon>Arthropoda</taxon>
        <taxon>Hexapoda</taxon>
        <taxon>Insecta</taxon>
        <taxon>Pterygota</taxon>
        <taxon>Neoptera</taxon>
        <taxon>Paraneoptera</taxon>
        <taxon>Hemiptera</taxon>
        <taxon>Heteroptera</taxon>
        <taxon>Panheteroptera</taxon>
        <taxon>Pentatomomorpha</taxon>
        <taxon>Pentatomoidea</taxon>
        <taxon>Pentatomidae</taxon>
        <taxon>Pentatominae</taxon>
        <taxon>Nezara</taxon>
    </lineage>
</organism>
<evidence type="ECO:0000313" key="1">
    <source>
        <dbReference type="EMBL" id="CAH1391347.1"/>
    </source>
</evidence>
<name>A0A9P0EA48_NEZVI</name>